<dbReference type="NCBIfam" id="TIGR01518">
    <property type="entry name" value="g3p_cytidyltrns"/>
    <property type="match status" value="1"/>
</dbReference>
<dbReference type="InterPro" id="IPR050385">
    <property type="entry name" value="Archaeal_FAD_synthase"/>
</dbReference>
<dbReference type="Pfam" id="PF01467">
    <property type="entry name" value="CTP_transf_like"/>
    <property type="match status" value="1"/>
</dbReference>
<evidence type="ECO:0000313" key="4">
    <source>
        <dbReference type="EMBL" id="SFR57180.1"/>
    </source>
</evidence>
<sequence length="135" mass="15767">MVMKKVITYGTYDLLHVGHINLLRRARELGDYLIVVLSSDEFNAIKHKTAYHCYEDRKMILESIKYVDEVIPEYNWEQKISDVQDNNVDVFVMGDDWKGQFDFLKDYCEVVYLPRTDGISTTKIKSDLNMGSSTK</sequence>
<dbReference type="InterPro" id="IPR006409">
    <property type="entry name" value="G3P_cytidylTrfase"/>
</dbReference>
<gene>
    <name evidence="4" type="ORF">SAMN05661086_00211</name>
</gene>
<dbReference type="STRING" id="37658.SAMN05661086_00211"/>
<name>A0A1I6HSE0_9FIRM</name>
<keyword evidence="5" id="KW-1185">Reference proteome</keyword>
<dbReference type="PANTHER" id="PTHR43793">
    <property type="entry name" value="FAD SYNTHASE"/>
    <property type="match status" value="1"/>
</dbReference>
<reference evidence="4 5" key="1">
    <citation type="submission" date="2016-10" db="EMBL/GenBank/DDBJ databases">
        <authorList>
            <person name="de Groot N.N."/>
        </authorList>
    </citation>
    <scope>NUCLEOTIDE SEQUENCE [LARGE SCALE GENOMIC DNA]</scope>
    <source>
        <strain evidence="4 5">743A</strain>
    </source>
</reference>
<dbReference type="AlphaFoldDB" id="A0A1I6HSE0"/>
<evidence type="ECO:0000313" key="5">
    <source>
        <dbReference type="Proteomes" id="UP000199659"/>
    </source>
</evidence>
<evidence type="ECO:0000256" key="1">
    <source>
        <dbReference type="ARBA" id="ARBA00022679"/>
    </source>
</evidence>
<feature type="domain" description="Cytidyltransferase-like" evidence="3">
    <location>
        <begin position="7"/>
        <end position="125"/>
    </location>
</feature>
<dbReference type="InterPro" id="IPR014729">
    <property type="entry name" value="Rossmann-like_a/b/a_fold"/>
</dbReference>
<protein>
    <submittedName>
        <fullName evidence="4">Glycerol-3-phosphate cytidylyltransferase</fullName>
    </submittedName>
</protein>
<proteinExistence type="predicted"/>
<dbReference type="NCBIfam" id="TIGR00125">
    <property type="entry name" value="cyt_tran_rel"/>
    <property type="match status" value="1"/>
</dbReference>
<evidence type="ECO:0000259" key="3">
    <source>
        <dbReference type="Pfam" id="PF01467"/>
    </source>
</evidence>
<dbReference type="GO" id="GO:0019350">
    <property type="term" value="P:teichoic acid biosynthetic process"/>
    <property type="evidence" value="ECO:0007669"/>
    <property type="project" value="InterPro"/>
</dbReference>
<dbReference type="Proteomes" id="UP000199659">
    <property type="component" value="Unassembled WGS sequence"/>
</dbReference>
<dbReference type="GO" id="GO:0047348">
    <property type="term" value="F:glycerol-3-phosphate cytidylyltransferase activity"/>
    <property type="evidence" value="ECO:0007669"/>
    <property type="project" value="InterPro"/>
</dbReference>
<dbReference type="PANTHER" id="PTHR43793:SF1">
    <property type="entry name" value="FAD SYNTHASE"/>
    <property type="match status" value="1"/>
</dbReference>
<evidence type="ECO:0000256" key="2">
    <source>
        <dbReference type="ARBA" id="ARBA00022695"/>
    </source>
</evidence>
<accession>A0A1I6HSE0</accession>
<dbReference type="GO" id="GO:0005737">
    <property type="term" value="C:cytoplasm"/>
    <property type="evidence" value="ECO:0007669"/>
    <property type="project" value="InterPro"/>
</dbReference>
<keyword evidence="2 4" id="KW-0548">Nucleotidyltransferase</keyword>
<dbReference type="Gene3D" id="3.40.50.620">
    <property type="entry name" value="HUPs"/>
    <property type="match status" value="1"/>
</dbReference>
<dbReference type="GO" id="GO:0046872">
    <property type="term" value="F:metal ion binding"/>
    <property type="evidence" value="ECO:0007669"/>
    <property type="project" value="InterPro"/>
</dbReference>
<organism evidence="4 5">
    <name type="scientific">Anaeromicropila populeti</name>
    <dbReference type="NCBI Taxonomy" id="37658"/>
    <lineage>
        <taxon>Bacteria</taxon>
        <taxon>Bacillati</taxon>
        <taxon>Bacillota</taxon>
        <taxon>Clostridia</taxon>
        <taxon>Lachnospirales</taxon>
        <taxon>Lachnospiraceae</taxon>
        <taxon>Anaeromicropila</taxon>
    </lineage>
</organism>
<dbReference type="SUPFAM" id="SSF52374">
    <property type="entry name" value="Nucleotidylyl transferase"/>
    <property type="match status" value="1"/>
</dbReference>
<dbReference type="EMBL" id="FOYZ01000001">
    <property type="protein sequence ID" value="SFR57180.1"/>
    <property type="molecule type" value="Genomic_DNA"/>
</dbReference>
<dbReference type="InterPro" id="IPR004821">
    <property type="entry name" value="Cyt_trans-like"/>
</dbReference>
<keyword evidence="1 4" id="KW-0808">Transferase</keyword>